<keyword evidence="2" id="KW-1185">Reference proteome</keyword>
<gene>
    <name evidence="1" type="ORF">ACFONA_13335</name>
</gene>
<comment type="caution">
    <text evidence="1">The sequence shown here is derived from an EMBL/GenBank/DDBJ whole genome shotgun (WGS) entry which is preliminary data.</text>
</comment>
<name>A0ABV7SYJ5_9SPHN</name>
<accession>A0ABV7SYJ5</accession>
<sequence>MMFRTERLARVAHAIDDEMFYQRHGFMPAADQPDPAPAVVAIAEVAMLATDGDLEALDRLRAMRAQYMATLIDGPAAEAGADAAVVRLGV</sequence>
<organism evidence="1 2">
    <name type="scientific">Sphingomonas hylomeconis</name>
    <dbReference type="NCBI Taxonomy" id="1395958"/>
    <lineage>
        <taxon>Bacteria</taxon>
        <taxon>Pseudomonadati</taxon>
        <taxon>Pseudomonadota</taxon>
        <taxon>Alphaproteobacteria</taxon>
        <taxon>Sphingomonadales</taxon>
        <taxon>Sphingomonadaceae</taxon>
        <taxon>Sphingomonas</taxon>
    </lineage>
</organism>
<proteinExistence type="predicted"/>
<evidence type="ECO:0000313" key="1">
    <source>
        <dbReference type="EMBL" id="MFC3581149.1"/>
    </source>
</evidence>
<dbReference type="Proteomes" id="UP001595713">
    <property type="component" value="Unassembled WGS sequence"/>
</dbReference>
<protein>
    <submittedName>
        <fullName evidence="1">Uncharacterized protein</fullName>
    </submittedName>
</protein>
<dbReference type="EMBL" id="JBHRXP010000007">
    <property type="protein sequence ID" value="MFC3581149.1"/>
    <property type="molecule type" value="Genomic_DNA"/>
</dbReference>
<dbReference type="RefSeq" id="WP_261292983.1">
    <property type="nucleotide sequence ID" value="NZ_JANQBK010000001.1"/>
</dbReference>
<evidence type="ECO:0000313" key="2">
    <source>
        <dbReference type="Proteomes" id="UP001595713"/>
    </source>
</evidence>
<reference evidence="2" key="1">
    <citation type="journal article" date="2019" name="Int. J. Syst. Evol. Microbiol.">
        <title>The Global Catalogue of Microorganisms (GCM) 10K type strain sequencing project: providing services to taxonomists for standard genome sequencing and annotation.</title>
        <authorList>
            <consortium name="The Broad Institute Genomics Platform"/>
            <consortium name="The Broad Institute Genome Sequencing Center for Infectious Disease"/>
            <person name="Wu L."/>
            <person name="Ma J."/>
        </authorList>
    </citation>
    <scope>NUCLEOTIDE SEQUENCE [LARGE SCALE GENOMIC DNA]</scope>
    <source>
        <strain evidence="2">KCTC 42739</strain>
    </source>
</reference>